<protein>
    <submittedName>
        <fullName evidence="4">Cytochrome P450</fullName>
    </submittedName>
</protein>
<gene>
    <name evidence="4" type="ORF">U7230_07815</name>
</gene>
<dbReference type="PRINTS" id="PR00359">
    <property type="entry name" value="BP450"/>
</dbReference>
<evidence type="ECO:0000256" key="1">
    <source>
        <dbReference type="ARBA" id="ARBA00010617"/>
    </source>
</evidence>
<dbReference type="CDD" id="cd20625">
    <property type="entry name" value="CYP164-like"/>
    <property type="match status" value="1"/>
</dbReference>
<dbReference type="SUPFAM" id="SSF48264">
    <property type="entry name" value="Cytochrome P450"/>
    <property type="match status" value="1"/>
</dbReference>
<reference evidence="4 5" key="1">
    <citation type="journal article" date="2024" name="Front. Microbiol.">
        <title>Novel thermophilic genera Geochorda gen. nov. and Carboxydochorda gen. nov. from the deep terrestrial subsurface reveal the ecophysiological diversity in the class Limnochordia.</title>
        <authorList>
            <person name="Karnachuk O.V."/>
            <person name="Lukina A.P."/>
            <person name="Avakyan M.R."/>
            <person name="Kadnikov V.V."/>
            <person name="Begmatov S."/>
            <person name="Beletsky A.V."/>
            <person name="Vlasova K.G."/>
            <person name="Novikov A.A."/>
            <person name="Shcherbakova V.A."/>
            <person name="Mardanov A.V."/>
            <person name="Ravin N.V."/>
        </authorList>
    </citation>
    <scope>NUCLEOTIDE SEQUENCE [LARGE SCALE GENOMIC DNA]</scope>
    <source>
        <strain evidence="4 5">L945</strain>
    </source>
</reference>
<name>A0ABZ1BV34_9FIRM</name>
<dbReference type="EMBL" id="CP141615">
    <property type="protein sequence ID" value="WRP16018.1"/>
    <property type="molecule type" value="Genomic_DNA"/>
</dbReference>
<keyword evidence="3" id="KW-0479">Metal-binding</keyword>
<dbReference type="InterPro" id="IPR002397">
    <property type="entry name" value="Cyt_P450_B"/>
</dbReference>
<dbReference type="Proteomes" id="UP001332192">
    <property type="component" value="Chromosome"/>
</dbReference>
<dbReference type="InterPro" id="IPR036396">
    <property type="entry name" value="Cyt_P450_sf"/>
</dbReference>
<evidence type="ECO:0000313" key="4">
    <source>
        <dbReference type="EMBL" id="WRP16018.1"/>
    </source>
</evidence>
<dbReference type="PROSITE" id="PS00086">
    <property type="entry name" value="CYTOCHROME_P450"/>
    <property type="match status" value="1"/>
</dbReference>
<keyword evidence="3" id="KW-0560">Oxidoreductase</keyword>
<keyword evidence="3" id="KW-0408">Iron</keyword>
<dbReference type="Gene3D" id="1.10.630.10">
    <property type="entry name" value="Cytochrome P450"/>
    <property type="match status" value="1"/>
</dbReference>
<evidence type="ECO:0000256" key="3">
    <source>
        <dbReference type="RuleBase" id="RU000461"/>
    </source>
</evidence>
<dbReference type="RefSeq" id="WP_324715291.1">
    <property type="nucleotide sequence ID" value="NZ_CP141615.1"/>
</dbReference>
<accession>A0ABZ1BV34</accession>
<keyword evidence="2 3" id="KW-0503">Monooxygenase</keyword>
<proteinExistence type="inferred from homology"/>
<sequence length="404" mass="45404">MSAPTVSFDPTSDAVLQQTRYEVYRYMREHAPVYEIPGFDRPYRMLFRYADAVAVLRSPAFVREAKNAGHEIAVQDGMRPIRELLSTWMLLRDPPDHTRLRALVSKAFTPRTVEKLRGFIRETAEGLLDRMAQRGRESDLLQDFAGPLPVMVIARLLGAPVEDAERFRAWARWIATYLGSWEGAPPEAAHAALEMAEYMRALLEERRLSPRDDLVSALLAAEESGNRLSHEEVVGTAVMLLTAGHETTVNLIANGTYALLKNPDAMRELRGSLDSPEAMAIAVEELLRFDAPVQMTARHCREEIEIGGVRFRRGDVAGPVFGSANRDPAQFPDPDRLDVRRRPNEHLAFGHGQHYCVGAGLARLEGQIAIGALLRRFPELSLVEEPRYVRNMAFRALEGLRVAW</sequence>
<evidence type="ECO:0000256" key="2">
    <source>
        <dbReference type="ARBA" id="ARBA00023033"/>
    </source>
</evidence>
<dbReference type="InterPro" id="IPR017972">
    <property type="entry name" value="Cyt_P450_CS"/>
</dbReference>
<dbReference type="PANTHER" id="PTHR46696">
    <property type="entry name" value="P450, PUTATIVE (EUROFUNG)-RELATED"/>
    <property type="match status" value="1"/>
</dbReference>
<dbReference type="PANTHER" id="PTHR46696:SF1">
    <property type="entry name" value="CYTOCHROME P450 YJIB-RELATED"/>
    <property type="match status" value="1"/>
</dbReference>
<dbReference type="Pfam" id="PF00067">
    <property type="entry name" value="p450"/>
    <property type="match status" value="1"/>
</dbReference>
<keyword evidence="3" id="KW-0349">Heme</keyword>
<comment type="similarity">
    <text evidence="1 3">Belongs to the cytochrome P450 family.</text>
</comment>
<dbReference type="InterPro" id="IPR001128">
    <property type="entry name" value="Cyt_P450"/>
</dbReference>
<keyword evidence="5" id="KW-1185">Reference proteome</keyword>
<organism evidence="4 5">
    <name type="scientific">Carboxydichorda subterranea</name>
    <dbReference type="NCBI Taxonomy" id="3109565"/>
    <lineage>
        <taxon>Bacteria</taxon>
        <taxon>Bacillati</taxon>
        <taxon>Bacillota</taxon>
        <taxon>Limnochordia</taxon>
        <taxon>Limnochordales</taxon>
        <taxon>Geochordaceae</taxon>
        <taxon>Carboxydichorda</taxon>
    </lineage>
</organism>
<evidence type="ECO:0000313" key="5">
    <source>
        <dbReference type="Proteomes" id="UP001332192"/>
    </source>
</evidence>